<keyword evidence="1" id="KW-0175">Coiled coil</keyword>
<reference evidence="3 4" key="1">
    <citation type="journal article" date="2015" name="MBio">
        <title>Genome-Resolved Metagenomic Analysis Reveals Roles for Candidate Phyla and Other Microbial Community Members in Biogeochemical Transformations in Oil Reservoirs.</title>
        <authorList>
            <person name="Hu P."/>
            <person name="Tom L."/>
            <person name="Singh A."/>
            <person name="Thomas B.C."/>
            <person name="Baker B.J."/>
            <person name="Piceno Y.M."/>
            <person name="Andersen G.L."/>
            <person name="Banfield J.F."/>
        </authorList>
    </citation>
    <scope>NUCLEOTIDE SEQUENCE [LARGE SCALE GENOMIC DNA]</scope>
    <source>
        <strain evidence="3">46_26</strain>
    </source>
</reference>
<keyword evidence="2" id="KW-0732">Signal</keyword>
<name>A0A124FG38_9THEM</name>
<gene>
    <name evidence="3" type="ORF">XD57_0472</name>
</gene>
<evidence type="ECO:0000313" key="3">
    <source>
        <dbReference type="EMBL" id="KUK23425.1"/>
    </source>
</evidence>
<accession>A0A124FG38</accession>
<sequence length="1049" mass="123783">MFRFVILPLLLVASLSVAQIPTYQEVRNDFGMAKDFASLLKIPAEEYSFFVSGASNFLDVLDVSEGISYLKEGNYDKAFENFSKVGVSQIVNLIPYVNTMLTVLSFSQPFWDKVEKYVFDQRIKIKEYSQKFVSLKMKELEKILEEDPLAFKGEDFERWLETDDSIEVRDFLEDIFVNEGMKHGLYNVGNKVLNELDFASKPWYEKLKKLYLNFSYKAYTVDEVKHFWITQWRRELFKRGAEYVLKRKKEALNYFLSESTVNITLKINSPEMFVLTVPELNLSAQVRKEHKISSSLKDMKSRQITIVLKDLKGNTVYTKVLDEKDLFSRYDPWLSDKKSTYYVKTVNITPTYKREIVKNLRVQLPEEVKSATVTIKTQKTDLHVENSPSFSLSDLVLTLDEEIRVEAEIVDSATKTHLMVYETFVPSSGEIVLDEPKMSKIQFESEEEYSAYLKELKKEFLENVDDPNAVKVLRKKLEEAFYAFHANPLARSSFEVISYSRKFIGDEYRLTDEEFLFESLDDEFSSLNRKFQEIDSEWGKITYNARNLEHISSRTLDKGAVIPAYYRYVVQAKEDLQKEIEEMKSNLEGILNRFSEILEQAEELRKNVDQKIALDILFETHLIMKTSQLIGKIQEKIDEAMSRLNDLESMEIKTEEYLDTFLALVNNTYKKAEIYNTLVDQWNLLMKQGDEIKRSIEEFKPEYVHHLTELMKYDGINLFYLRENEHLGAIGIDEIAARTLQEFLKEEELAERSEAFNQAVRKTREQIQQYHVFHYYISLTDNDLKVDKNYRLVGNYYRYSIDFFDKNFPYKSIGISRELENVPELLEKFFRLREKLEGEDPEGDRLRKTLERLYSLSSFDTVEEFNAIIDEWTDLYEAYKQEDPFKTSVLSYSYINKDGRTVQKTYPTYDFLRWLSQRNRKNQEYILNNYLRRITDDPTREGYEIRDPSAILENHLVEATIKVLPSYKSGIMSEIDSLKKISRMKRKRKEEEIQKKIMTDPFAAVGAKVPEEIKDWLLRRLDVTHPDLYEEWNRTTSELQAYLEEVTKQ</sequence>
<dbReference type="PATRIC" id="fig|93930.3.peg.1316"/>
<evidence type="ECO:0000313" key="4">
    <source>
        <dbReference type="Proteomes" id="UP000058636"/>
    </source>
</evidence>
<comment type="caution">
    <text evidence="3">The sequence shown here is derived from an EMBL/GenBank/DDBJ whole genome shotgun (WGS) entry which is preliminary data.</text>
</comment>
<dbReference type="Proteomes" id="UP000058636">
    <property type="component" value="Unassembled WGS sequence"/>
</dbReference>
<feature type="coiled-coil region" evidence="1">
    <location>
        <begin position="566"/>
        <end position="650"/>
    </location>
</feature>
<organism evidence="3 4">
    <name type="scientific">Thermotoga petrophila</name>
    <dbReference type="NCBI Taxonomy" id="93929"/>
    <lineage>
        <taxon>Bacteria</taxon>
        <taxon>Thermotogati</taxon>
        <taxon>Thermotogota</taxon>
        <taxon>Thermotogae</taxon>
        <taxon>Thermotogales</taxon>
        <taxon>Thermotogaceae</taxon>
        <taxon>Thermotoga</taxon>
    </lineage>
</organism>
<protein>
    <submittedName>
        <fullName evidence="3">Uncharacterized protein</fullName>
    </submittedName>
</protein>
<feature type="chain" id="PRO_5007171714" evidence="2">
    <location>
        <begin position="19"/>
        <end position="1049"/>
    </location>
</feature>
<evidence type="ECO:0000256" key="1">
    <source>
        <dbReference type="SAM" id="Coils"/>
    </source>
</evidence>
<feature type="signal peptide" evidence="2">
    <location>
        <begin position="1"/>
        <end position="18"/>
    </location>
</feature>
<proteinExistence type="predicted"/>
<dbReference type="AlphaFoldDB" id="A0A124FG38"/>
<evidence type="ECO:0000256" key="2">
    <source>
        <dbReference type="SAM" id="SignalP"/>
    </source>
</evidence>
<dbReference type="EMBL" id="LGFG01000025">
    <property type="protein sequence ID" value="KUK23425.1"/>
    <property type="molecule type" value="Genomic_DNA"/>
</dbReference>